<name>A0ABW1Q8H5_9CORY</name>
<organism evidence="1 2">
    <name type="scientific">Corynebacterium nasicanis</name>
    <dbReference type="NCBI Taxonomy" id="1448267"/>
    <lineage>
        <taxon>Bacteria</taxon>
        <taxon>Bacillati</taxon>
        <taxon>Actinomycetota</taxon>
        <taxon>Actinomycetes</taxon>
        <taxon>Mycobacteriales</taxon>
        <taxon>Corynebacteriaceae</taxon>
        <taxon>Corynebacterium</taxon>
    </lineage>
</organism>
<proteinExistence type="predicted"/>
<evidence type="ECO:0000313" key="2">
    <source>
        <dbReference type="Proteomes" id="UP001596244"/>
    </source>
</evidence>
<gene>
    <name evidence="1" type="ORF">ACFPUZ_02375</name>
</gene>
<accession>A0ABW1Q8H5</accession>
<sequence length="401" mass="44841">MMGDIQGAARFGDTIPALSELTPLTSAPVPGGHHLILSSGTPDDDSIYQRLVDPEGAPLECGAKETGRFLFENLHSGDPIGAGVFLGSLPAGLSYVRHSRTPYRLDILLGSEKDPDPGHPTHILTLYRHVWPGVPVEVEALSTITGRFSLELVAHIEYQHEGRTYVLGTVRRLPRGINALEYTKRGIAAHVVAHSQGIDLGQTLRYIHDSFLMAFPYEWAPAEHCMEHLEQRLDTFTETAPRLAEYAPWIREWYRSIRGDMLVHRLHGNVNLKQMWLDEEERWVIGGWSGDVRLPMEERARLGSPLEDLASLHRSVFRACEGNSSWCHLAMESIFEGYGEPLPSTLFCAFILDRACEEFAEESSQPAGHPGLITEFLDDFRETILPQRDTLPASAFLRSAQ</sequence>
<dbReference type="Gene3D" id="3.90.1200.10">
    <property type="match status" value="1"/>
</dbReference>
<dbReference type="EMBL" id="JBHSQE010000001">
    <property type="protein sequence ID" value="MFC6145657.1"/>
    <property type="molecule type" value="Genomic_DNA"/>
</dbReference>
<comment type="caution">
    <text evidence="1">The sequence shown here is derived from an EMBL/GenBank/DDBJ whole genome shotgun (WGS) entry which is preliminary data.</text>
</comment>
<evidence type="ECO:0000313" key="1">
    <source>
        <dbReference type="EMBL" id="MFC6145657.1"/>
    </source>
</evidence>
<reference evidence="2" key="1">
    <citation type="journal article" date="2019" name="Int. J. Syst. Evol. Microbiol.">
        <title>The Global Catalogue of Microorganisms (GCM) 10K type strain sequencing project: providing services to taxonomists for standard genome sequencing and annotation.</title>
        <authorList>
            <consortium name="The Broad Institute Genomics Platform"/>
            <consortium name="The Broad Institute Genome Sequencing Center for Infectious Disease"/>
            <person name="Wu L."/>
            <person name="Ma J."/>
        </authorList>
    </citation>
    <scope>NUCLEOTIDE SEQUENCE [LARGE SCALE GENOMIC DNA]</scope>
    <source>
        <strain evidence="2">CCUG 51943</strain>
    </source>
</reference>
<evidence type="ECO:0008006" key="3">
    <source>
        <dbReference type="Google" id="ProtNLM"/>
    </source>
</evidence>
<protein>
    <recommendedName>
        <fullName evidence="3">Aminoglycoside phosphotransferase domain-containing protein</fullName>
    </recommendedName>
</protein>
<dbReference type="Proteomes" id="UP001596244">
    <property type="component" value="Unassembled WGS sequence"/>
</dbReference>
<dbReference type="RefSeq" id="WP_376999504.1">
    <property type="nucleotide sequence ID" value="NZ_JBHSQE010000001.1"/>
</dbReference>
<keyword evidence="2" id="KW-1185">Reference proteome</keyword>